<dbReference type="FunFam" id="3.40.640.10:FF:000046">
    <property type="entry name" value="Cystathionine gamma-lyase"/>
    <property type="match status" value="1"/>
</dbReference>
<dbReference type="SUPFAM" id="SSF53383">
    <property type="entry name" value="PLP-dependent transferases"/>
    <property type="match status" value="1"/>
</dbReference>
<dbReference type="InterPro" id="IPR006237">
    <property type="entry name" value="L-Met_gamma_lys"/>
</dbReference>
<dbReference type="PANTHER" id="PTHR11808:SF80">
    <property type="entry name" value="CYSTATHIONINE GAMMA-LYASE"/>
    <property type="match status" value="1"/>
</dbReference>
<dbReference type="Gene3D" id="3.40.640.10">
    <property type="entry name" value="Type I PLP-dependent aspartate aminotransferase-like (Major domain)"/>
    <property type="match status" value="1"/>
</dbReference>
<evidence type="ECO:0000256" key="1">
    <source>
        <dbReference type="ARBA" id="ARBA00001933"/>
    </source>
</evidence>
<comment type="cofactor">
    <cofactor evidence="1 9">
        <name>pyridoxal 5'-phosphate</name>
        <dbReference type="ChEBI" id="CHEBI:597326"/>
    </cofactor>
</comment>
<dbReference type="GO" id="GO:0018826">
    <property type="term" value="F:methionine gamma-lyase activity"/>
    <property type="evidence" value="ECO:0007669"/>
    <property type="project" value="UniProtKB-EC"/>
</dbReference>
<sequence length="403" mass="42429">MSSFPLSGFATRAIHAGYDAKANDGALVPPLHLSSTFVFETAEAGAEIFAGEREGYFYSRIANPTVDLLERRMAALEGAEAAVATASGMGAITAVFWSFLKPGDEIIVDQTLYGCTFAFMRHGLARFGVRVTHVDLTDPANLEACISDATKIVYFETPANPNMRLVDIAAVSAIARDHGARTVVDNTYATPVLTQPITLGADIVVHSATKYLGGHGDLVGGIALGTGADMQQVRLVGVKDMTGAVMAPFSAMLVLRGLKTLKLRMAEHCRSAAAIAATLNDHPAVAAVHYPGLACFAQHDLARRQMPGFGGMIAFELKGGYAAGVAMMNRLALVQRAVSLGDAESLIQHPASMTHSTYTAEERRAHGIADGLVRLSVGLEEADEIAADLTQALDAEVSASVDA</sequence>
<dbReference type="Proteomes" id="UP000076234">
    <property type="component" value="Chromosome"/>
</dbReference>
<evidence type="ECO:0000256" key="2">
    <source>
        <dbReference type="ARBA" id="ARBA00008667"/>
    </source>
</evidence>
<organism evidence="10 11">
    <name type="scientific">Sphingopyxis terrae subsp. terrae NBRC 15098</name>
    <dbReference type="NCBI Taxonomy" id="1219058"/>
    <lineage>
        <taxon>Bacteria</taxon>
        <taxon>Pseudomonadati</taxon>
        <taxon>Pseudomonadota</taxon>
        <taxon>Alphaproteobacteria</taxon>
        <taxon>Sphingomonadales</taxon>
        <taxon>Sphingomonadaceae</taxon>
        <taxon>Sphingopyxis</taxon>
    </lineage>
</organism>
<proteinExistence type="inferred from homology"/>
<keyword evidence="6 10" id="KW-0456">Lyase</keyword>
<dbReference type="NCBIfam" id="NF005695">
    <property type="entry name" value="PRK07503.1"/>
    <property type="match status" value="1"/>
</dbReference>
<evidence type="ECO:0000256" key="3">
    <source>
        <dbReference type="ARBA" id="ARBA00012222"/>
    </source>
</evidence>
<accession>A0A142VZP0</accession>
<dbReference type="GO" id="GO:0030170">
    <property type="term" value="F:pyridoxal phosphate binding"/>
    <property type="evidence" value="ECO:0007669"/>
    <property type="project" value="InterPro"/>
</dbReference>
<keyword evidence="5 8" id="KW-0663">Pyridoxal phosphate</keyword>
<evidence type="ECO:0000313" key="11">
    <source>
        <dbReference type="Proteomes" id="UP000076234"/>
    </source>
</evidence>
<dbReference type="InterPro" id="IPR015424">
    <property type="entry name" value="PyrdxlP-dep_Trfase"/>
</dbReference>
<dbReference type="GO" id="GO:0005737">
    <property type="term" value="C:cytoplasm"/>
    <property type="evidence" value="ECO:0007669"/>
    <property type="project" value="TreeGrafter"/>
</dbReference>
<dbReference type="EC" id="4.4.1.11" evidence="3"/>
<reference evidence="10 11" key="2">
    <citation type="journal article" date="2016" name="Genome Announc.">
        <title>Complete Genome Sequence of Sphingopyxis terrae Strain 203-1 (NBRC 111660), a Polyethylene Glycol Degrader.</title>
        <authorList>
            <person name="Ohtsubo Y."/>
            <person name="Nonoyama S."/>
            <person name="Nagata Y."/>
            <person name="Numata M."/>
            <person name="Tsuchikane K."/>
            <person name="Hosoyama A."/>
            <person name="Yamazoe A."/>
            <person name="Tsuda M."/>
            <person name="Fujita N."/>
            <person name="Kawai F."/>
        </authorList>
    </citation>
    <scope>NUCLEOTIDE SEQUENCE [LARGE SCALE GENOMIC DNA]</scope>
    <source>
        <strain evidence="10 11">203-1</strain>
    </source>
</reference>
<dbReference type="Gene3D" id="3.90.1150.10">
    <property type="entry name" value="Aspartate Aminotransferase, domain 1"/>
    <property type="match status" value="1"/>
</dbReference>
<dbReference type="InterPro" id="IPR015421">
    <property type="entry name" value="PyrdxlP-dep_Trfase_major"/>
</dbReference>
<comment type="catalytic activity">
    <reaction evidence="7">
        <text>L-methionine + H2O = methanethiol + 2-oxobutanoate + NH4(+)</text>
        <dbReference type="Rhea" id="RHEA:23800"/>
        <dbReference type="ChEBI" id="CHEBI:15377"/>
        <dbReference type="ChEBI" id="CHEBI:16007"/>
        <dbReference type="ChEBI" id="CHEBI:16763"/>
        <dbReference type="ChEBI" id="CHEBI:28938"/>
        <dbReference type="ChEBI" id="CHEBI:57844"/>
        <dbReference type="EC" id="4.4.1.11"/>
    </reaction>
</comment>
<comment type="similarity">
    <text evidence="2">Belongs to the trans-sulfuration enzymes family. L-methionine gamma-lyase subfamily.</text>
</comment>
<evidence type="ECO:0000256" key="8">
    <source>
        <dbReference type="PIRSR" id="PIRSR001434-2"/>
    </source>
</evidence>
<evidence type="ECO:0000256" key="6">
    <source>
        <dbReference type="ARBA" id="ARBA00023239"/>
    </source>
</evidence>
<evidence type="ECO:0000256" key="9">
    <source>
        <dbReference type="RuleBase" id="RU362118"/>
    </source>
</evidence>
<dbReference type="Pfam" id="PF01053">
    <property type="entry name" value="Cys_Met_Meta_PP"/>
    <property type="match status" value="1"/>
</dbReference>
<dbReference type="PANTHER" id="PTHR11808">
    <property type="entry name" value="TRANS-SULFURATION ENZYME FAMILY MEMBER"/>
    <property type="match status" value="1"/>
</dbReference>
<evidence type="ECO:0000256" key="5">
    <source>
        <dbReference type="ARBA" id="ARBA00022898"/>
    </source>
</evidence>
<protein>
    <recommendedName>
        <fullName evidence="4">L-methionine gamma-lyase</fullName>
        <ecNumber evidence="3">4.4.1.11</ecNumber>
    </recommendedName>
</protein>
<dbReference type="InterPro" id="IPR015422">
    <property type="entry name" value="PyrdxlP-dep_Trfase_small"/>
</dbReference>
<dbReference type="CDD" id="cd00614">
    <property type="entry name" value="CGS_like"/>
    <property type="match status" value="1"/>
</dbReference>
<evidence type="ECO:0000256" key="7">
    <source>
        <dbReference type="ARBA" id="ARBA00049180"/>
    </source>
</evidence>
<dbReference type="KEGG" id="ster:AOA14_11615"/>
<name>A0A142VZP0_9SPHN</name>
<dbReference type="PIRSF" id="PIRSF001434">
    <property type="entry name" value="CGS"/>
    <property type="match status" value="1"/>
</dbReference>
<dbReference type="InterPro" id="IPR054542">
    <property type="entry name" value="Cys_met_metab_PP"/>
</dbReference>
<dbReference type="GO" id="GO:0009086">
    <property type="term" value="P:methionine biosynthetic process"/>
    <property type="evidence" value="ECO:0007669"/>
    <property type="project" value="UniProtKB-ARBA"/>
</dbReference>
<evidence type="ECO:0000256" key="4">
    <source>
        <dbReference type="ARBA" id="ARBA00019040"/>
    </source>
</evidence>
<dbReference type="NCBIfam" id="TIGR01328">
    <property type="entry name" value="met_gam_lyase"/>
    <property type="match status" value="1"/>
</dbReference>
<dbReference type="AlphaFoldDB" id="A0A142VZP0"/>
<dbReference type="InterPro" id="IPR000277">
    <property type="entry name" value="Cys/Met-Metab_PyrdxlP-dep_enz"/>
</dbReference>
<gene>
    <name evidence="10" type="ORF">AOA14_11615</name>
</gene>
<dbReference type="EMBL" id="CP013342">
    <property type="protein sequence ID" value="AMU95254.1"/>
    <property type="molecule type" value="Genomic_DNA"/>
</dbReference>
<dbReference type="GO" id="GO:0019346">
    <property type="term" value="P:transsulfuration"/>
    <property type="evidence" value="ECO:0007669"/>
    <property type="project" value="InterPro"/>
</dbReference>
<dbReference type="FunFam" id="3.90.1150.10:FF:000033">
    <property type="entry name" value="Cystathionine gamma-synthase"/>
    <property type="match status" value="1"/>
</dbReference>
<reference evidence="11" key="1">
    <citation type="submission" date="2015-11" db="EMBL/GenBank/DDBJ databases">
        <title>Complete genome sequence of a polyethylene glycol-degrading strain Sphingopyxis terrae strain 203-1 (NBRC 15098).</title>
        <authorList>
            <person name="Yoshiyuki O."/>
            <person name="Shouta N."/>
            <person name="Nagata Y."/>
            <person name="Numata M."/>
            <person name="Tsuchikane K."/>
            <person name="Hosoyama A."/>
            <person name="Yamazoe A."/>
            <person name="Tsuda M."/>
            <person name="Fujita N."/>
            <person name="Kawai F."/>
        </authorList>
    </citation>
    <scope>NUCLEOTIDE SEQUENCE [LARGE SCALE GENOMIC DNA]</scope>
    <source>
        <strain evidence="11">203-1</strain>
    </source>
</reference>
<dbReference type="STRING" id="1219058.AOA14_11615"/>
<feature type="modified residue" description="N6-(pyridoxal phosphate)lysine" evidence="8">
    <location>
        <position position="210"/>
    </location>
</feature>
<evidence type="ECO:0000313" key="10">
    <source>
        <dbReference type="EMBL" id="AMU95254.1"/>
    </source>
</evidence>
<dbReference type="PROSITE" id="PS00868">
    <property type="entry name" value="CYS_MET_METAB_PP"/>
    <property type="match status" value="1"/>
</dbReference>
<dbReference type="RefSeq" id="WP_062901924.1">
    <property type="nucleotide sequence ID" value="NZ_CP013342.1"/>
</dbReference>